<comment type="caution">
    <text evidence="1">The sequence shown here is derived from an EMBL/GenBank/DDBJ whole genome shotgun (WGS) entry which is preliminary data.</text>
</comment>
<organism evidence="1 2">
    <name type="scientific">Racocetra fulgida</name>
    <dbReference type="NCBI Taxonomy" id="60492"/>
    <lineage>
        <taxon>Eukaryota</taxon>
        <taxon>Fungi</taxon>
        <taxon>Fungi incertae sedis</taxon>
        <taxon>Mucoromycota</taxon>
        <taxon>Glomeromycotina</taxon>
        <taxon>Glomeromycetes</taxon>
        <taxon>Diversisporales</taxon>
        <taxon>Gigasporaceae</taxon>
        <taxon>Racocetra</taxon>
    </lineage>
</organism>
<protein>
    <submittedName>
        <fullName evidence="1">19757_t:CDS:1</fullName>
    </submittedName>
</protein>
<dbReference type="Proteomes" id="UP000789396">
    <property type="component" value="Unassembled WGS sequence"/>
</dbReference>
<dbReference type="EMBL" id="CAJVPZ010068481">
    <property type="protein sequence ID" value="CAG8798096.1"/>
    <property type="molecule type" value="Genomic_DNA"/>
</dbReference>
<evidence type="ECO:0000313" key="2">
    <source>
        <dbReference type="Proteomes" id="UP000789396"/>
    </source>
</evidence>
<evidence type="ECO:0000313" key="1">
    <source>
        <dbReference type="EMBL" id="CAG8798096.1"/>
    </source>
</evidence>
<name>A0A9N9P7S1_9GLOM</name>
<feature type="non-terminal residue" evidence="1">
    <location>
        <position position="1"/>
    </location>
</feature>
<dbReference type="AlphaFoldDB" id="A0A9N9P7S1"/>
<gene>
    <name evidence="1" type="ORF">RFULGI_LOCUS17443</name>
</gene>
<accession>A0A9N9P7S1</accession>
<keyword evidence="2" id="KW-1185">Reference proteome</keyword>
<proteinExistence type="predicted"/>
<sequence>WPLRVLDLLKNHEASTDEEYEDLGNLSKDLGNLGNLLNICLPSQEMEKIVKLVI</sequence>
<reference evidence="1" key="1">
    <citation type="submission" date="2021-06" db="EMBL/GenBank/DDBJ databases">
        <authorList>
            <person name="Kallberg Y."/>
            <person name="Tangrot J."/>
            <person name="Rosling A."/>
        </authorList>
    </citation>
    <scope>NUCLEOTIDE SEQUENCE</scope>
    <source>
        <strain evidence="1">IN212</strain>
    </source>
</reference>